<comment type="caution">
    <text evidence="8">The sequence shown here is derived from an EMBL/GenBank/DDBJ whole genome shotgun (WGS) entry which is preliminary data.</text>
</comment>
<dbReference type="GO" id="GO:0006654">
    <property type="term" value="P:phosphatidic acid biosynthetic process"/>
    <property type="evidence" value="ECO:0007669"/>
    <property type="project" value="InterPro"/>
</dbReference>
<dbReference type="SMART" id="SM00233">
    <property type="entry name" value="PH"/>
    <property type="match status" value="1"/>
</dbReference>
<dbReference type="AlphaFoldDB" id="A0A0K9NHV1"/>
<dbReference type="PANTHER" id="PTHR18896:SF76">
    <property type="entry name" value="PHOSPHOLIPASE"/>
    <property type="match status" value="1"/>
</dbReference>
<gene>
    <name evidence="8" type="ORF">ZOSMA_96G00250</name>
</gene>
<reference evidence="9" key="1">
    <citation type="journal article" date="2016" name="Nature">
        <title>The genome of the seagrass Zostera marina reveals angiosperm adaptation to the sea.</title>
        <authorList>
            <person name="Olsen J.L."/>
            <person name="Rouze P."/>
            <person name="Verhelst B."/>
            <person name="Lin Y.-C."/>
            <person name="Bayer T."/>
            <person name="Collen J."/>
            <person name="Dattolo E."/>
            <person name="De Paoli E."/>
            <person name="Dittami S."/>
            <person name="Maumus F."/>
            <person name="Michel G."/>
            <person name="Kersting A."/>
            <person name="Lauritano C."/>
            <person name="Lohaus R."/>
            <person name="Toepel M."/>
            <person name="Tonon T."/>
            <person name="Vanneste K."/>
            <person name="Amirebrahimi M."/>
            <person name="Brakel J."/>
            <person name="Bostroem C."/>
            <person name="Chovatia M."/>
            <person name="Grimwood J."/>
            <person name="Jenkins J.W."/>
            <person name="Jueterbock A."/>
            <person name="Mraz A."/>
            <person name="Stam W.T."/>
            <person name="Tice H."/>
            <person name="Bornberg-Bauer E."/>
            <person name="Green P.J."/>
            <person name="Pearson G.A."/>
            <person name="Procaccini G."/>
            <person name="Duarte C.M."/>
            <person name="Schmutz J."/>
            <person name="Reusch T.B.H."/>
            <person name="Van de Peer Y."/>
        </authorList>
    </citation>
    <scope>NUCLEOTIDE SEQUENCE [LARGE SCALE GENOMIC DNA]</scope>
    <source>
        <strain evidence="9">cv. Finnish</strain>
    </source>
</reference>
<evidence type="ECO:0000256" key="5">
    <source>
        <dbReference type="ARBA" id="ARBA00023098"/>
    </source>
</evidence>
<dbReference type="SUPFAM" id="SSF50729">
    <property type="entry name" value="PH domain-like"/>
    <property type="match status" value="1"/>
</dbReference>
<organism evidence="8 9">
    <name type="scientific">Zostera marina</name>
    <name type="common">Eelgrass</name>
    <dbReference type="NCBI Taxonomy" id="29655"/>
    <lineage>
        <taxon>Eukaryota</taxon>
        <taxon>Viridiplantae</taxon>
        <taxon>Streptophyta</taxon>
        <taxon>Embryophyta</taxon>
        <taxon>Tracheophyta</taxon>
        <taxon>Spermatophyta</taxon>
        <taxon>Magnoliopsida</taxon>
        <taxon>Liliopsida</taxon>
        <taxon>Zosteraceae</taxon>
        <taxon>Zostera</taxon>
    </lineage>
</organism>
<dbReference type="InterPro" id="IPR016555">
    <property type="entry name" value="PLipase_D_euk"/>
</dbReference>
<name>A0A0K9NHV1_ZOSMR</name>
<dbReference type="SUPFAM" id="SSF56024">
    <property type="entry name" value="Phospholipase D/nuclease"/>
    <property type="match status" value="2"/>
</dbReference>
<accession>A0A0K9NHV1</accession>
<dbReference type="EMBL" id="LFYR01002199">
    <property type="protein sequence ID" value="KMZ56351.1"/>
    <property type="molecule type" value="Genomic_DNA"/>
</dbReference>
<proteinExistence type="inferred from homology"/>
<keyword evidence="5" id="KW-0443">Lipid metabolism</keyword>
<dbReference type="Proteomes" id="UP000036987">
    <property type="component" value="Unassembled WGS sequence"/>
</dbReference>
<dbReference type="InterPro" id="IPR025202">
    <property type="entry name" value="PLD-like_dom"/>
</dbReference>
<dbReference type="InterPro" id="IPR001736">
    <property type="entry name" value="PLipase_D/transphosphatidylase"/>
</dbReference>
<keyword evidence="9" id="KW-1185">Reference proteome</keyword>
<keyword evidence="4 6" id="KW-0442">Lipid degradation</keyword>
<dbReference type="PROSITE" id="PS50035">
    <property type="entry name" value="PLD"/>
    <property type="match status" value="2"/>
</dbReference>
<dbReference type="SMART" id="SM00155">
    <property type="entry name" value="PLDc"/>
    <property type="match status" value="2"/>
</dbReference>
<evidence type="ECO:0000256" key="6">
    <source>
        <dbReference type="PIRNR" id="PIRNR009376"/>
    </source>
</evidence>
<dbReference type="GO" id="GO:0005886">
    <property type="term" value="C:plasma membrane"/>
    <property type="evidence" value="ECO:0000318"/>
    <property type="project" value="GO_Central"/>
</dbReference>
<dbReference type="InterPro" id="IPR015679">
    <property type="entry name" value="PLipase_D_fam"/>
</dbReference>
<dbReference type="CDD" id="cd09138">
    <property type="entry name" value="PLDc_vPLD1_2_yPLD_like_1"/>
    <property type="match status" value="1"/>
</dbReference>
<dbReference type="PANTHER" id="PTHR18896">
    <property type="entry name" value="PHOSPHOLIPASE D"/>
    <property type="match status" value="1"/>
</dbReference>
<comment type="similarity">
    <text evidence="6">Belongs to the phospholipase D family.</text>
</comment>
<sequence>MDQFTSEYGHPYVKMQSEPDEGQGVERDWIFDQLPTANIVSVSRPDASDISPVLLTYTIEFRYKQFKWLLSKKPAQVFYLHFAIKKRAIIKEFHEKHEQVKEWLQSLGIGDHAAVSQYEDEADDDVIPLSSEDHHSGRNRNIPSSAALPVIRPALGRQNSVSDRGKIAMQGYLNNFLGSMDIANSREVYKFLEVSKISFLPEYGPKLKEDYVMVRHLPKFQKDNGCCSCCSSNCLSCSKNNWQKVWAVLKPGFLAFLEDPLDTKLLDIIVFDVLTSSDENEEGHVALAIEKKEKNPLRNGFVVSCGSRTIKIRVKGSTKVKEWVSKINDAGLKPPEGWCYPHRFGSFAPPRGLNEDGSLVQWFVDGQAAFGAIASSIEEAKSEIFITDWWLCPELYLRRPFSEHFSSRLDVLLEAKSKQGVQIYILLYKEVALALKINSVYSKKKLLNIHENIKVLRYPDHFSSGVYLWSHHEKIIIIDNQVCYLGGLDLCFGRYDTPEHKVSDCSSLIWPGKDYYNPRESEPNSWEDTMKDELNRKKYPRMPWHDVQCALWGPPCRDVARHFVQRWNYAKRNKAANEQGIPLLMPQHHMVIPHYMGKSKEISDGDNNIENHVENKKNVPDEDSILTPLSSQDIPLLFSREITEKDVINENEERNGLYIDPKGIGNYFRNNKNPPSPLSKEDISDMQMNGFLDEFDVTHPQTETHINLIGKPSDPTSDEWWETQERGNQVILADESGQAGPLTHCRCQVIRSVGQWSAGTSQKEESIHTAYFSLIEKAEHFIYIENQFFISGLSGDESIKNRILEALYRRIVRAHRENKCFRVIVVIPLLPGFQGGLDDGGAASVRAIVHWQYRTISRGPNSILQRLYDVMGQKAHDYISFYGLRSYGKLCDGVTVATNQVYVHSKVMIVDDQVALVGSANINDRSLLGSRDSEIGLLIEDKHFVESSMDGKPWKAGKFSFSLRLSLWTEHLGLRTGEMSQIADPVIDASYKDLWMSTAKRNTMIYQDVFACIPNDHVPSRVVIRQNMAFQKEKLGYNTIDLGIAPNMVESNHDGDIQTTDNIERLQAVRGHLVCFPLEFMCHEDLRPVFNESEFYTSAQVFH</sequence>
<dbReference type="Pfam" id="PF13091">
    <property type="entry name" value="PLDc_2"/>
    <property type="match status" value="1"/>
</dbReference>
<dbReference type="GO" id="GO:0009395">
    <property type="term" value="P:phospholipid catabolic process"/>
    <property type="evidence" value="ECO:0000318"/>
    <property type="project" value="GO_Central"/>
</dbReference>
<dbReference type="GO" id="GO:0004630">
    <property type="term" value="F:phospholipase D activity"/>
    <property type="evidence" value="ECO:0000318"/>
    <property type="project" value="GO_Central"/>
</dbReference>
<dbReference type="EC" id="3.1.4.4" evidence="6"/>
<evidence type="ECO:0000313" key="8">
    <source>
        <dbReference type="EMBL" id="KMZ56351.1"/>
    </source>
</evidence>
<dbReference type="Pfam" id="PF00614">
    <property type="entry name" value="PLDc"/>
    <property type="match status" value="1"/>
</dbReference>
<dbReference type="GO" id="GO:0035556">
    <property type="term" value="P:intracellular signal transduction"/>
    <property type="evidence" value="ECO:0007669"/>
    <property type="project" value="InterPro"/>
</dbReference>
<dbReference type="PIRSF" id="PIRSF009376">
    <property type="entry name" value="Phospholipase_D_euk"/>
    <property type="match status" value="1"/>
</dbReference>
<feature type="domain" description="PLD phosphodiesterase" evidence="7">
    <location>
        <begin position="899"/>
        <end position="926"/>
    </location>
</feature>
<evidence type="ECO:0000256" key="3">
    <source>
        <dbReference type="ARBA" id="ARBA00022801"/>
    </source>
</evidence>
<dbReference type="FunFam" id="3.30.870.10:FF:000011">
    <property type="entry name" value="Phospholipase"/>
    <property type="match status" value="1"/>
</dbReference>
<dbReference type="Gene3D" id="3.30.870.10">
    <property type="entry name" value="Endonuclease Chain A"/>
    <property type="match status" value="2"/>
</dbReference>
<dbReference type="OMA" id="EWRLDQI"/>
<evidence type="ECO:0000313" key="9">
    <source>
        <dbReference type="Proteomes" id="UP000036987"/>
    </source>
</evidence>
<dbReference type="OrthoDB" id="14911at2759"/>
<dbReference type="Gene3D" id="2.30.29.30">
    <property type="entry name" value="Pleckstrin-homology domain (PH domain)/Phosphotyrosine-binding domain (PTB)"/>
    <property type="match status" value="1"/>
</dbReference>
<keyword evidence="2" id="KW-0677">Repeat</keyword>
<keyword evidence="3 6" id="KW-0378">Hydrolase</keyword>
<protein>
    <recommendedName>
        <fullName evidence="6">Phospholipase</fullName>
        <ecNumber evidence="6">3.1.4.4</ecNumber>
    </recommendedName>
</protein>
<dbReference type="CDD" id="cd09141">
    <property type="entry name" value="PLDc_vPLD1_2_yPLD_like_2"/>
    <property type="match status" value="1"/>
</dbReference>
<dbReference type="InterPro" id="IPR001849">
    <property type="entry name" value="PH_domain"/>
</dbReference>
<comment type="catalytic activity">
    <reaction evidence="1 6">
        <text>a 1,2-diacyl-sn-glycero-3-phosphocholine + H2O = a 1,2-diacyl-sn-glycero-3-phosphate + choline + H(+)</text>
        <dbReference type="Rhea" id="RHEA:14445"/>
        <dbReference type="ChEBI" id="CHEBI:15354"/>
        <dbReference type="ChEBI" id="CHEBI:15377"/>
        <dbReference type="ChEBI" id="CHEBI:15378"/>
        <dbReference type="ChEBI" id="CHEBI:57643"/>
        <dbReference type="ChEBI" id="CHEBI:58608"/>
        <dbReference type="EC" id="3.1.4.4"/>
    </reaction>
</comment>
<dbReference type="InterPro" id="IPR011993">
    <property type="entry name" value="PH-like_dom_sf"/>
</dbReference>
<evidence type="ECO:0000256" key="1">
    <source>
        <dbReference type="ARBA" id="ARBA00000798"/>
    </source>
</evidence>
<evidence type="ECO:0000259" key="7">
    <source>
        <dbReference type="PROSITE" id="PS50035"/>
    </source>
</evidence>
<dbReference type="STRING" id="29655.A0A0K9NHV1"/>
<feature type="domain" description="PLD phosphodiesterase" evidence="7">
    <location>
        <begin position="467"/>
        <end position="494"/>
    </location>
</feature>
<evidence type="ECO:0000256" key="4">
    <source>
        <dbReference type="ARBA" id="ARBA00022963"/>
    </source>
</evidence>
<dbReference type="CDD" id="cd01254">
    <property type="entry name" value="PH_PLD"/>
    <property type="match status" value="1"/>
</dbReference>
<evidence type="ECO:0000256" key="2">
    <source>
        <dbReference type="ARBA" id="ARBA00022737"/>
    </source>
</evidence>